<dbReference type="RefSeq" id="WP_155608959.1">
    <property type="nucleotide sequence ID" value="NZ_WNZW01000001.1"/>
</dbReference>
<accession>A0A7X3CM16</accession>
<name>A0A7X3CM16_9BACL</name>
<organism evidence="2 3">
    <name type="scientific">Paenibacillus woosongensis</name>
    <dbReference type="NCBI Taxonomy" id="307580"/>
    <lineage>
        <taxon>Bacteria</taxon>
        <taxon>Bacillati</taxon>
        <taxon>Bacillota</taxon>
        <taxon>Bacilli</taxon>
        <taxon>Bacillales</taxon>
        <taxon>Paenibacillaceae</taxon>
        <taxon>Paenibacillus</taxon>
    </lineage>
</organism>
<keyword evidence="1" id="KW-1133">Transmembrane helix</keyword>
<dbReference type="Proteomes" id="UP000447876">
    <property type="component" value="Unassembled WGS sequence"/>
</dbReference>
<keyword evidence="1" id="KW-0812">Transmembrane</keyword>
<dbReference type="EMBL" id="WNZW01000001">
    <property type="protein sequence ID" value="MUG43470.1"/>
    <property type="molecule type" value="Genomic_DNA"/>
</dbReference>
<evidence type="ECO:0000313" key="2">
    <source>
        <dbReference type="EMBL" id="MUG43470.1"/>
    </source>
</evidence>
<comment type="caution">
    <text evidence="2">The sequence shown here is derived from an EMBL/GenBank/DDBJ whole genome shotgun (WGS) entry which is preliminary data.</text>
</comment>
<dbReference type="AlphaFoldDB" id="A0A7X3CM16"/>
<dbReference type="OrthoDB" id="1738492at2"/>
<feature type="transmembrane region" description="Helical" evidence="1">
    <location>
        <begin position="97"/>
        <end position="115"/>
    </location>
</feature>
<sequence length="293" mass="33458">MDDLKKAYEQLGLSENASREEVEQAFDMVLRKSRSRKGGDEANSEYEHSLRAYKLITEHEDQRKIEQMSRDRFAKWGKFAGTAEKIDDFFRVYRTHVIVGIIAVVVLIFGINAFADYRAEQKRIAALPPLDLSILLIGNFAVDEANNGEEALEQAILKQFPEWNRVDLQITYVPEQGEMVYRQKAMAVIATEKPDLYVIDKPTFDWISGGGGFKNLQAESEGILSPVLPDHAALRAQAEEDPEPQVYAIDLTSSELSEQLPLLKKEMIAAVGWNEERYDNVILFIERYLEHMK</sequence>
<evidence type="ECO:0000256" key="1">
    <source>
        <dbReference type="SAM" id="Phobius"/>
    </source>
</evidence>
<protein>
    <submittedName>
        <fullName evidence="2">Molecular chaperone DnaJ</fullName>
    </submittedName>
</protein>
<evidence type="ECO:0000313" key="3">
    <source>
        <dbReference type="Proteomes" id="UP000447876"/>
    </source>
</evidence>
<keyword evidence="1" id="KW-0472">Membrane</keyword>
<gene>
    <name evidence="2" type="ORF">GNP95_00365</name>
</gene>
<reference evidence="2 3" key="1">
    <citation type="submission" date="2019-11" db="EMBL/GenBank/DDBJ databases">
        <title>Draft genome sequences of five Paenibacillus species of dairy origin.</title>
        <authorList>
            <person name="Olajide A.M."/>
            <person name="Chen S."/>
            <person name="Lapointe G."/>
        </authorList>
    </citation>
    <scope>NUCLEOTIDE SEQUENCE [LARGE SCALE GENOMIC DNA]</scope>
    <source>
        <strain evidence="2 3">12CR55</strain>
    </source>
</reference>
<proteinExistence type="predicted"/>